<dbReference type="EMBL" id="JAZHXJ010000222">
    <property type="protein sequence ID" value="KAL1868232.1"/>
    <property type="molecule type" value="Genomic_DNA"/>
</dbReference>
<evidence type="ECO:0000313" key="1">
    <source>
        <dbReference type="EMBL" id="KAL1868232.1"/>
    </source>
</evidence>
<protein>
    <submittedName>
        <fullName evidence="1">Uncharacterized protein</fullName>
    </submittedName>
</protein>
<keyword evidence="2" id="KW-1185">Reference proteome</keyword>
<name>A0ABR3WX65_9PEZI</name>
<reference evidence="1 2" key="1">
    <citation type="journal article" date="2024" name="Commun. Biol.">
        <title>Comparative genomic analysis of thermophilic fungi reveals convergent evolutionary adaptations and gene losses.</title>
        <authorList>
            <person name="Steindorff A.S."/>
            <person name="Aguilar-Pontes M.V."/>
            <person name="Robinson A.J."/>
            <person name="Andreopoulos B."/>
            <person name="LaButti K."/>
            <person name="Kuo A."/>
            <person name="Mondo S."/>
            <person name="Riley R."/>
            <person name="Otillar R."/>
            <person name="Haridas S."/>
            <person name="Lipzen A."/>
            <person name="Grimwood J."/>
            <person name="Schmutz J."/>
            <person name="Clum A."/>
            <person name="Reid I.D."/>
            <person name="Moisan M.C."/>
            <person name="Butler G."/>
            <person name="Nguyen T.T.M."/>
            <person name="Dewar K."/>
            <person name="Conant G."/>
            <person name="Drula E."/>
            <person name="Henrissat B."/>
            <person name="Hansel C."/>
            <person name="Singer S."/>
            <person name="Hutchinson M.I."/>
            <person name="de Vries R.P."/>
            <person name="Natvig D.O."/>
            <person name="Powell A.J."/>
            <person name="Tsang A."/>
            <person name="Grigoriev I.V."/>
        </authorList>
    </citation>
    <scope>NUCLEOTIDE SEQUENCE [LARGE SCALE GENOMIC DNA]</scope>
    <source>
        <strain evidence="1 2">ATCC 24622</strain>
    </source>
</reference>
<proteinExistence type="predicted"/>
<gene>
    <name evidence="1" type="ORF">VTK73DRAFT_3794</name>
</gene>
<sequence length="218" mass="23797">MTANALNSEALADPLLTAATPGICRPHIDAQQSQMPGLRLFWPHAGDSKRARIGKSPLRRENIQDAHVKHSHIVQVSHQDVEMHYYLRSSGTAGTRPVLEVPQPWDPAGPNVGHEELFQHYKVLSHASKALAPFGHLSTELGNALIRIAFSSETVLSRAVLQSILAFSALHRYGMYPQAVELKVAGLEALRSGSGIFLGTTEAMQHVAAERHTSHWSG</sequence>
<dbReference type="Proteomes" id="UP001586593">
    <property type="component" value="Unassembled WGS sequence"/>
</dbReference>
<evidence type="ECO:0000313" key="2">
    <source>
        <dbReference type="Proteomes" id="UP001586593"/>
    </source>
</evidence>
<comment type="caution">
    <text evidence="1">The sequence shown here is derived from an EMBL/GenBank/DDBJ whole genome shotgun (WGS) entry which is preliminary data.</text>
</comment>
<organism evidence="1 2">
    <name type="scientific">Phialemonium thermophilum</name>
    <dbReference type="NCBI Taxonomy" id="223376"/>
    <lineage>
        <taxon>Eukaryota</taxon>
        <taxon>Fungi</taxon>
        <taxon>Dikarya</taxon>
        <taxon>Ascomycota</taxon>
        <taxon>Pezizomycotina</taxon>
        <taxon>Sordariomycetes</taxon>
        <taxon>Sordariomycetidae</taxon>
        <taxon>Cephalothecales</taxon>
        <taxon>Cephalothecaceae</taxon>
        <taxon>Phialemonium</taxon>
    </lineage>
</organism>
<accession>A0ABR3WX65</accession>